<proteinExistence type="predicted"/>
<dbReference type="OrthoDB" id="580851at2"/>
<keyword evidence="2" id="KW-1185">Reference proteome</keyword>
<dbReference type="AlphaFoldDB" id="A0A369Q6L5"/>
<name>A0A369Q6L5_9BACT</name>
<evidence type="ECO:0000313" key="2">
    <source>
        <dbReference type="Proteomes" id="UP000253919"/>
    </source>
</evidence>
<dbReference type="RefSeq" id="WP_115375777.1">
    <property type="nucleotide sequence ID" value="NZ_QASA01000002.1"/>
</dbReference>
<protein>
    <submittedName>
        <fullName evidence="1">Uncharacterized protein</fullName>
    </submittedName>
</protein>
<gene>
    <name evidence="1" type="ORF">AHMF7616_05190</name>
</gene>
<comment type="caution">
    <text evidence="1">The sequence shown here is derived from an EMBL/GenBank/DDBJ whole genome shotgun (WGS) entry which is preliminary data.</text>
</comment>
<accession>A0A369Q6L5</accession>
<dbReference type="Proteomes" id="UP000253919">
    <property type="component" value="Unassembled WGS sequence"/>
</dbReference>
<organism evidence="1 2">
    <name type="scientific">Adhaeribacter pallidiroseus</name>
    <dbReference type="NCBI Taxonomy" id="2072847"/>
    <lineage>
        <taxon>Bacteria</taxon>
        <taxon>Pseudomonadati</taxon>
        <taxon>Bacteroidota</taxon>
        <taxon>Cytophagia</taxon>
        <taxon>Cytophagales</taxon>
        <taxon>Hymenobacteraceae</taxon>
        <taxon>Adhaeribacter</taxon>
    </lineage>
</organism>
<sequence length="322" mass="37298">MSSLIINRLKYKISIEQFILALSVKQPLLFSKNADFLFSKIANNDFENIIFHLKQQLPEVHDNAKSKVYFDFNNSHTPDTYFKKLDIKYLELPFLRRAYIKKKLIEIFSLKNFLIEPFPTGVDLAIFQKTNNYNSEWAIYTRFDVVIFPYENEISLSIGSTDTLISNIKHDFNSEVDHLKIVDSEDGFIKRAKFNIGNQNGLIIANADKRKQLNIRNKPQKYFYQNHFKTINDIYSILLNESDNENGLRFESGGFKTVHPADVDQVDFDKNQILFGKGLTDVNAASGMRDGGPYEVPNGIADNLKILFIYQNREQANNLFHI</sequence>
<reference evidence="1 2" key="1">
    <citation type="submission" date="2018-04" db="EMBL/GenBank/DDBJ databases">
        <title>Adhaeribacter sp. HMF7616 genome sequencing and assembly.</title>
        <authorList>
            <person name="Kang H."/>
            <person name="Kang J."/>
            <person name="Cha I."/>
            <person name="Kim H."/>
            <person name="Joh K."/>
        </authorList>
    </citation>
    <scope>NUCLEOTIDE SEQUENCE [LARGE SCALE GENOMIC DNA]</scope>
    <source>
        <strain evidence="1 2">HMF7616</strain>
    </source>
</reference>
<evidence type="ECO:0000313" key="1">
    <source>
        <dbReference type="EMBL" id="RDC58756.1"/>
    </source>
</evidence>
<dbReference type="EMBL" id="QASA01000002">
    <property type="protein sequence ID" value="RDC58756.1"/>
    <property type="molecule type" value="Genomic_DNA"/>
</dbReference>